<proteinExistence type="predicted"/>
<reference evidence="1" key="1">
    <citation type="submission" date="2018-05" db="EMBL/GenBank/DDBJ databases">
        <authorList>
            <person name="Lanie J.A."/>
            <person name="Ng W.-L."/>
            <person name="Kazmierczak K.M."/>
            <person name="Andrzejewski T.M."/>
            <person name="Davidsen T.M."/>
            <person name="Wayne K.J."/>
            <person name="Tettelin H."/>
            <person name="Glass J.I."/>
            <person name="Rusch D."/>
            <person name="Podicherti R."/>
            <person name="Tsui H.-C.T."/>
            <person name="Winkler M.E."/>
        </authorList>
    </citation>
    <scope>NUCLEOTIDE SEQUENCE</scope>
</reference>
<organism evidence="1">
    <name type="scientific">marine metagenome</name>
    <dbReference type="NCBI Taxonomy" id="408172"/>
    <lineage>
        <taxon>unclassified sequences</taxon>
        <taxon>metagenomes</taxon>
        <taxon>ecological metagenomes</taxon>
    </lineage>
</organism>
<name>A0A382VUK7_9ZZZZ</name>
<dbReference type="EMBL" id="UINC01154741">
    <property type="protein sequence ID" value="SVD50192.1"/>
    <property type="molecule type" value="Genomic_DNA"/>
</dbReference>
<protein>
    <submittedName>
        <fullName evidence="1">Uncharacterized protein</fullName>
    </submittedName>
</protein>
<feature type="non-terminal residue" evidence="1">
    <location>
        <position position="1"/>
    </location>
</feature>
<gene>
    <name evidence="1" type="ORF">METZ01_LOCUS403046</name>
</gene>
<sequence length="26" mass="2969">FVEIDFRASGMSNQVNHPKSIVNYTD</sequence>
<accession>A0A382VUK7</accession>
<dbReference type="AlphaFoldDB" id="A0A382VUK7"/>
<evidence type="ECO:0000313" key="1">
    <source>
        <dbReference type="EMBL" id="SVD50192.1"/>
    </source>
</evidence>